<feature type="transmembrane region" description="Helical" evidence="1">
    <location>
        <begin position="6"/>
        <end position="30"/>
    </location>
</feature>
<evidence type="ECO:0000256" key="1">
    <source>
        <dbReference type="SAM" id="Phobius"/>
    </source>
</evidence>
<keyword evidence="4" id="KW-1185">Reference proteome</keyword>
<name>A0A2K1JQ80_PHYPA</name>
<dbReference type="EMBL" id="ABEU02000012">
    <property type="protein sequence ID" value="PNR43681.1"/>
    <property type="molecule type" value="Genomic_DNA"/>
</dbReference>
<accession>A0A2K1JQ80</accession>
<reference evidence="2 4" key="2">
    <citation type="journal article" date="2018" name="Plant J.">
        <title>The Physcomitrella patens chromosome-scale assembly reveals moss genome structure and evolution.</title>
        <authorList>
            <person name="Lang D."/>
            <person name="Ullrich K.K."/>
            <person name="Murat F."/>
            <person name="Fuchs J."/>
            <person name="Jenkins J."/>
            <person name="Haas F.B."/>
            <person name="Piednoel M."/>
            <person name="Gundlach H."/>
            <person name="Van Bel M."/>
            <person name="Meyberg R."/>
            <person name="Vives C."/>
            <person name="Morata J."/>
            <person name="Symeonidi A."/>
            <person name="Hiss M."/>
            <person name="Muchero W."/>
            <person name="Kamisugi Y."/>
            <person name="Saleh O."/>
            <person name="Blanc G."/>
            <person name="Decker E.L."/>
            <person name="van Gessel N."/>
            <person name="Grimwood J."/>
            <person name="Hayes R.D."/>
            <person name="Graham S.W."/>
            <person name="Gunter L.E."/>
            <person name="McDaniel S.F."/>
            <person name="Hoernstein S.N.W."/>
            <person name="Larsson A."/>
            <person name="Li F.W."/>
            <person name="Perroud P.F."/>
            <person name="Phillips J."/>
            <person name="Ranjan P."/>
            <person name="Rokshar D.S."/>
            <person name="Rothfels C.J."/>
            <person name="Schneider L."/>
            <person name="Shu S."/>
            <person name="Stevenson D.W."/>
            <person name="Thummler F."/>
            <person name="Tillich M."/>
            <person name="Villarreal Aguilar J.C."/>
            <person name="Widiez T."/>
            <person name="Wong G.K."/>
            <person name="Wymore A."/>
            <person name="Zhang Y."/>
            <person name="Zimmer A.D."/>
            <person name="Quatrano R.S."/>
            <person name="Mayer K.F.X."/>
            <person name="Goodstein D."/>
            <person name="Casacuberta J.M."/>
            <person name="Vandepoele K."/>
            <person name="Reski R."/>
            <person name="Cuming A.C."/>
            <person name="Tuskan G.A."/>
            <person name="Maumus F."/>
            <person name="Salse J."/>
            <person name="Schmutz J."/>
            <person name="Rensing S.A."/>
        </authorList>
    </citation>
    <scope>NUCLEOTIDE SEQUENCE [LARGE SCALE GENOMIC DNA]</scope>
    <source>
        <strain evidence="3 4">cv. Gransden 2004</strain>
    </source>
</reference>
<reference evidence="3" key="3">
    <citation type="submission" date="2020-12" db="UniProtKB">
        <authorList>
            <consortium name="EnsemblPlants"/>
        </authorList>
    </citation>
    <scope>IDENTIFICATION</scope>
</reference>
<evidence type="ECO:0000313" key="3">
    <source>
        <dbReference type="EnsemblPlants" id="Pp3c12_10010V3.1"/>
    </source>
</evidence>
<protein>
    <submittedName>
        <fullName evidence="2 3">Uncharacterized protein</fullName>
    </submittedName>
</protein>
<dbReference type="InParanoid" id="A0A2K1JQ80"/>
<keyword evidence="1" id="KW-0812">Transmembrane</keyword>
<dbReference type="Proteomes" id="UP000006727">
    <property type="component" value="Chromosome 12"/>
</dbReference>
<dbReference type="AlphaFoldDB" id="A0A2K1JQ80"/>
<evidence type="ECO:0000313" key="2">
    <source>
        <dbReference type="EMBL" id="PNR43681.1"/>
    </source>
</evidence>
<evidence type="ECO:0000313" key="4">
    <source>
        <dbReference type="Proteomes" id="UP000006727"/>
    </source>
</evidence>
<proteinExistence type="predicted"/>
<dbReference type="EnsemblPlants" id="Pp3c12_10010V3.1">
    <property type="protein sequence ID" value="Pp3c12_10010V3.1"/>
    <property type="gene ID" value="Pp3c12_10010"/>
</dbReference>
<organism evidence="2">
    <name type="scientific">Physcomitrium patens</name>
    <name type="common">Spreading-leaved earth moss</name>
    <name type="synonym">Physcomitrella patens</name>
    <dbReference type="NCBI Taxonomy" id="3218"/>
    <lineage>
        <taxon>Eukaryota</taxon>
        <taxon>Viridiplantae</taxon>
        <taxon>Streptophyta</taxon>
        <taxon>Embryophyta</taxon>
        <taxon>Bryophyta</taxon>
        <taxon>Bryophytina</taxon>
        <taxon>Bryopsida</taxon>
        <taxon>Funariidae</taxon>
        <taxon>Funariales</taxon>
        <taxon>Funariaceae</taxon>
        <taxon>Physcomitrium</taxon>
    </lineage>
</organism>
<dbReference type="Gramene" id="Pp3c12_10010V3.1">
    <property type="protein sequence ID" value="Pp3c12_10010V3.1"/>
    <property type="gene ID" value="Pp3c12_10010"/>
</dbReference>
<sequence length="78" mass="8769">MKLDGTWNITSSPVCSIFQWIFSYSLIFYIECLRSGSMLQWINLCRQYSTGGEVPGYSRDGITSDSLLRASNLCKVCG</sequence>
<keyword evidence="1" id="KW-0472">Membrane</keyword>
<gene>
    <name evidence="2" type="ORF">PHYPA_016063</name>
</gene>
<reference evidence="2 4" key="1">
    <citation type="journal article" date="2008" name="Science">
        <title>The Physcomitrella genome reveals evolutionary insights into the conquest of land by plants.</title>
        <authorList>
            <person name="Rensing S."/>
            <person name="Lang D."/>
            <person name="Zimmer A."/>
            <person name="Terry A."/>
            <person name="Salamov A."/>
            <person name="Shapiro H."/>
            <person name="Nishiyama T."/>
            <person name="Perroud P.-F."/>
            <person name="Lindquist E."/>
            <person name="Kamisugi Y."/>
            <person name="Tanahashi T."/>
            <person name="Sakakibara K."/>
            <person name="Fujita T."/>
            <person name="Oishi K."/>
            <person name="Shin-I T."/>
            <person name="Kuroki Y."/>
            <person name="Toyoda A."/>
            <person name="Suzuki Y."/>
            <person name="Hashimoto A."/>
            <person name="Yamaguchi K."/>
            <person name="Sugano A."/>
            <person name="Kohara Y."/>
            <person name="Fujiyama A."/>
            <person name="Anterola A."/>
            <person name="Aoki S."/>
            <person name="Ashton N."/>
            <person name="Barbazuk W.B."/>
            <person name="Barker E."/>
            <person name="Bennetzen J."/>
            <person name="Bezanilla M."/>
            <person name="Blankenship R."/>
            <person name="Cho S.H."/>
            <person name="Dutcher S."/>
            <person name="Estelle M."/>
            <person name="Fawcett J.A."/>
            <person name="Gundlach H."/>
            <person name="Hanada K."/>
            <person name="Heyl A."/>
            <person name="Hicks K.A."/>
            <person name="Hugh J."/>
            <person name="Lohr M."/>
            <person name="Mayer K."/>
            <person name="Melkozernov A."/>
            <person name="Murata T."/>
            <person name="Nelson D."/>
            <person name="Pils B."/>
            <person name="Prigge M."/>
            <person name="Reiss B."/>
            <person name="Renner T."/>
            <person name="Rombauts S."/>
            <person name="Rushton P."/>
            <person name="Sanderfoot A."/>
            <person name="Schween G."/>
            <person name="Shiu S.-H."/>
            <person name="Stueber K."/>
            <person name="Theodoulou F.L."/>
            <person name="Tu H."/>
            <person name="Van de Peer Y."/>
            <person name="Verrier P.J."/>
            <person name="Waters E."/>
            <person name="Wood A."/>
            <person name="Yang L."/>
            <person name="Cove D."/>
            <person name="Cuming A."/>
            <person name="Hasebe M."/>
            <person name="Lucas S."/>
            <person name="Mishler D.B."/>
            <person name="Reski R."/>
            <person name="Grigoriev I."/>
            <person name="Quatrano R.S."/>
            <person name="Boore J.L."/>
        </authorList>
    </citation>
    <scope>NUCLEOTIDE SEQUENCE [LARGE SCALE GENOMIC DNA]</scope>
    <source>
        <strain evidence="3 4">cv. Gransden 2004</strain>
    </source>
</reference>
<keyword evidence="1" id="KW-1133">Transmembrane helix</keyword>